<dbReference type="GO" id="GO:0022857">
    <property type="term" value="F:transmembrane transporter activity"/>
    <property type="evidence" value="ECO:0007669"/>
    <property type="project" value="InterPro"/>
</dbReference>
<feature type="transmembrane region" description="Helical" evidence="3">
    <location>
        <begin position="141"/>
        <end position="162"/>
    </location>
</feature>
<comment type="caution">
    <text evidence="5">The sequence shown here is derived from an EMBL/GenBank/DDBJ whole genome shotgun (WGS) entry which is preliminary data.</text>
</comment>
<sequence length="450" mass="49201">MADILTNEVAHIKAEDNRIHRESDEKSFEESVKPLEMYAEGRWRAWSTVFGAWLIQFCAVGIVSSFGVLQEFYTTTWLPDSSASSISWIGSIQIGLEYFMSPLGGELMDRGHFRAITWSGCVLFVFSLFMSSLAGNKFYQILLSQGIGMGLGVGLLFLPTAVVPIRHFREGHAFVIGLVDSSISVGGLAFSIGLNYLIQGSLGFHWGIRVAAFITLGCFILGCAMMTYPKKRFDEGAAIVHPSWKRVLKGAGKDWPYLLAILQGFVMSLGTFVPPFYVQLFAQMHGSSKTTSFYALAVLNFTGMFGRVIPNYLADRFGVLNIYIPCLTIGGALCFAMLGATTPEGLFLFAVFYGFFFGATNGMYLPLINEVSISSGNGNHLWKRCGLSLIPPGIAALIGPPIAGQIVGPNYIWWQGILFASLTMLAAVGLVILSRHLMMKAKEAPNSMSK</sequence>
<feature type="transmembrane region" description="Helical" evidence="3">
    <location>
        <begin position="45"/>
        <end position="66"/>
    </location>
</feature>
<dbReference type="PANTHER" id="PTHR11360">
    <property type="entry name" value="MONOCARBOXYLATE TRANSPORTER"/>
    <property type="match status" value="1"/>
</dbReference>
<evidence type="ECO:0000256" key="2">
    <source>
        <dbReference type="ARBA" id="ARBA00006727"/>
    </source>
</evidence>
<reference evidence="5 6" key="1">
    <citation type="submission" date="2015-12" db="EMBL/GenBank/DDBJ databases">
        <title>Draft genome sequence of Moniliophthora roreri, the causal agent of frosty pod rot of cacao.</title>
        <authorList>
            <person name="Aime M.C."/>
            <person name="Diaz-Valderrama J.R."/>
            <person name="Kijpornyongpan T."/>
            <person name="Phillips-Mora W."/>
        </authorList>
    </citation>
    <scope>NUCLEOTIDE SEQUENCE [LARGE SCALE GENOMIC DNA]</scope>
    <source>
        <strain evidence="5 6">MCA 2952</strain>
    </source>
</reference>
<feature type="transmembrane region" description="Helical" evidence="3">
    <location>
        <begin position="346"/>
        <end position="365"/>
    </location>
</feature>
<feature type="domain" description="Major facilitator superfamily (MFS) profile" evidence="4">
    <location>
        <begin position="256"/>
        <end position="450"/>
    </location>
</feature>
<dbReference type="InterPro" id="IPR011701">
    <property type="entry name" value="MFS"/>
</dbReference>
<comment type="subcellular location">
    <subcellularLocation>
        <location evidence="1">Membrane</location>
        <topology evidence="1">Multi-pass membrane protein</topology>
    </subcellularLocation>
</comment>
<feature type="transmembrane region" description="Helical" evidence="3">
    <location>
        <begin position="204"/>
        <end position="224"/>
    </location>
</feature>
<evidence type="ECO:0000259" key="4">
    <source>
        <dbReference type="PROSITE" id="PS50850"/>
    </source>
</evidence>
<dbReference type="Pfam" id="PF07690">
    <property type="entry name" value="MFS_1"/>
    <property type="match status" value="1"/>
</dbReference>
<proteinExistence type="inferred from homology"/>
<dbReference type="InterPro" id="IPR020846">
    <property type="entry name" value="MFS_dom"/>
</dbReference>
<evidence type="ECO:0000313" key="6">
    <source>
        <dbReference type="Proteomes" id="UP000054988"/>
    </source>
</evidence>
<feature type="transmembrane region" description="Helical" evidence="3">
    <location>
        <begin position="174"/>
        <end position="198"/>
    </location>
</feature>
<feature type="transmembrane region" description="Helical" evidence="3">
    <location>
        <begin position="115"/>
        <end position="135"/>
    </location>
</feature>
<comment type="similarity">
    <text evidence="2">Belongs to the major facilitator superfamily. Monocarboxylate porter (TC 2.A.1.13) family.</text>
</comment>
<evidence type="ECO:0000313" key="5">
    <source>
        <dbReference type="EMBL" id="KTB42227.1"/>
    </source>
</evidence>
<dbReference type="InterPro" id="IPR036259">
    <property type="entry name" value="MFS_trans_sf"/>
</dbReference>
<feature type="transmembrane region" description="Helical" evidence="3">
    <location>
        <begin position="255"/>
        <end position="273"/>
    </location>
</feature>
<name>A0A0W0G119_MONRR</name>
<evidence type="ECO:0000256" key="3">
    <source>
        <dbReference type="SAM" id="Phobius"/>
    </source>
</evidence>
<dbReference type="SUPFAM" id="SSF103473">
    <property type="entry name" value="MFS general substrate transporter"/>
    <property type="match status" value="1"/>
</dbReference>
<keyword evidence="3" id="KW-0812">Transmembrane</keyword>
<feature type="transmembrane region" description="Helical" evidence="3">
    <location>
        <begin position="320"/>
        <end position="340"/>
    </location>
</feature>
<keyword evidence="3" id="KW-0472">Membrane</keyword>
<dbReference type="GO" id="GO:0016020">
    <property type="term" value="C:membrane"/>
    <property type="evidence" value="ECO:0007669"/>
    <property type="project" value="UniProtKB-SubCell"/>
</dbReference>
<dbReference type="Proteomes" id="UP000054988">
    <property type="component" value="Unassembled WGS sequence"/>
</dbReference>
<dbReference type="Gene3D" id="1.20.1250.20">
    <property type="entry name" value="MFS general substrate transporter like domains"/>
    <property type="match status" value="2"/>
</dbReference>
<accession>A0A0W0G119</accession>
<evidence type="ECO:0000256" key="1">
    <source>
        <dbReference type="ARBA" id="ARBA00004141"/>
    </source>
</evidence>
<dbReference type="eggNOG" id="KOG2504">
    <property type="taxonomic scope" value="Eukaryota"/>
</dbReference>
<feature type="transmembrane region" description="Helical" evidence="3">
    <location>
        <begin position="86"/>
        <end position="103"/>
    </location>
</feature>
<keyword evidence="3" id="KW-1133">Transmembrane helix</keyword>
<dbReference type="AlphaFoldDB" id="A0A0W0G119"/>
<dbReference type="PROSITE" id="PS50850">
    <property type="entry name" value="MFS"/>
    <property type="match status" value="1"/>
</dbReference>
<feature type="transmembrane region" description="Helical" evidence="3">
    <location>
        <begin position="412"/>
        <end position="433"/>
    </location>
</feature>
<dbReference type="InterPro" id="IPR050327">
    <property type="entry name" value="Proton-linked_MCT"/>
</dbReference>
<dbReference type="EMBL" id="LATX01001365">
    <property type="protein sequence ID" value="KTB42227.1"/>
    <property type="molecule type" value="Genomic_DNA"/>
</dbReference>
<organism evidence="5 6">
    <name type="scientific">Moniliophthora roreri</name>
    <name type="common">Frosty pod rot fungus</name>
    <name type="synonym">Monilia roreri</name>
    <dbReference type="NCBI Taxonomy" id="221103"/>
    <lineage>
        <taxon>Eukaryota</taxon>
        <taxon>Fungi</taxon>
        <taxon>Dikarya</taxon>
        <taxon>Basidiomycota</taxon>
        <taxon>Agaricomycotina</taxon>
        <taxon>Agaricomycetes</taxon>
        <taxon>Agaricomycetidae</taxon>
        <taxon>Agaricales</taxon>
        <taxon>Marasmiineae</taxon>
        <taxon>Marasmiaceae</taxon>
        <taxon>Moniliophthora</taxon>
    </lineage>
</organism>
<protein>
    <recommendedName>
        <fullName evidence="4">Major facilitator superfamily (MFS) profile domain-containing protein</fullName>
    </recommendedName>
</protein>
<dbReference type="PANTHER" id="PTHR11360:SF234">
    <property type="entry name" value="MFS-TYPE TRANSPORTER DBAD-RELATED"/>
    <property type="match status" value="1"/>
</dbReference>
<feature type="transmembrane region" description="Helical" evidence="3">
    <location>
        <begin position="386"/>
        <end position="406"/>
    </location>
</feature>
<feature type="transmembrane region" description="Helical" evidence="3">
    <location>
        <begin position="293"/>
        <end position="313"/>
    </location>
</feature>
<gene>
    <name evidence="5" type="ORF">WG66_5173</name>
</gene>